<name>A0A5C8ZJ24_9ACTN</name>
<dbReference type="AlphaFoldDB" id="A0A5C8ZJ24"/>
<organism evidence="1 2">
    <name type="scientific">Quadrisphaera setariae</name>
    <dbReference type="NCBI Taxonomy" id="2593304"/>
    <lineage>
        <taxon>Bacteria</taxon>
        <taxon>Bacillati</taxon>
        <taxon>Actinomycetota</taxon>
        <taxon>Actinomycetes</taxon>
        <taxon>Kineosporiales</taxon>
        <taxon>Kineosporiaceae</taxon>
        <taxon>Quadrisphaera</taxon>
    </lineage>
</organism>
<dbReference type="EMBL" id="VKAC01000002">
    <property type="protein sequence ID" value="TXR57604.1"/>
    <property type="molecule type" value="Genomic_DNA"/>
</dbReference>
<protein>
    <submittedName>
        <fullName evidence="1">Uncharacterized protein</fullName>
    </submittedName>
</protein>
<evidence type="ECO:0000313" key="2">
    <source>
        <dbReference type="Proteomes" id="UP000321234"/>
    </source>
</evidence>
<comment type="caution">
    <text evidence="1">The sequence shown here is derived from an EMBL/GenBank/DDBJ whole genome shotgun (WGS) entry which is preliminary data.</text>
</comment>
<gene>
    <name evidence="1" type="ORF">FMM08_05170</name>
</gene>
<dbReference type="OrthoDB" id="5188825at2"/>
<proteinExistence type="predicted"/>
<accession>A0A5C8ZJ24</accession>
<evidence type="ECO:0000313" key="1">
    <source>
        <dbReference type="EMBL" id="TXR57604.1"/>
    </source>
</evidence>
<keyword evidence="2" id="KW-1185">Reference proteome</keyword>
<reference evidence="1 2" key="1">
    <citation type="submission" date="2019-07" db="EMBL/GenBank/DDBJ databases">
        <title>Quadrisphaera sp. strain DD2A genome sequencing and assembly.</title>
        <authorList>
            <person name="Kim I."/>
        </authorList>
    </citation>
    <scope>NUCLEOTIDE SEQUENCE [LARGE SCALE GENOMIC DNA]</scope>
    <source>
        <strain evidence="1 2">DD2A</strain>
    </source>
</reference>
<sequence length="94" mass="9718">MTLPADSFELVVCASDAGRSFYQFTCPKCSGLVTKQASERVVTGLSARGVRVASLPMEALEDHAGPALTMDDLLDLSIALSKADVVAAALSATS</sequence>
<dbReference type="RefSeq" id="WP_147925243.1">
    <property type="nucleotide sequence ID" value="NZ_VKAC01000002.1"/>
</dbReference>
<dbReference type="Proteomes" id="UP000321234">
    <property type="component" value="Unassembled WGS sequence"/>
</dbReference>